<feature type="transmembrane region" description="Helical" evidence="1">
    <location>
        <begin position="20"/>
        <end position="37"/>
    </location>
</feature>
<name>A0A9X3UJZ0_9HYPH</name>
<keyword evidence="1" id="KW-0472">Membrane</keyword>
<accession>A0A9X3UJZ0</accession>
<keyword evidence="1" id="KW-1133">Transmembrane helix</keyword>
<dbReference type="AlphaFoldDB" id="A0A9X3UJZ0"/>
<dbReference type="Proteomes" id="UP001151234">
    <property type="component" value="Unassembled WGS sequence"/>
</dbReference>
<reference evidence="2" key="1">
    <citation type="submission" date="2022-11" db="EMBL/GenBank/DDBJ databases">
        <title>Draft genome sequence of Hoeflea poritis E7-10 and Hoeflea prorocentri PM5-8, separated from scleractinian coral Porites lutea and marine dinoflagellate.</title>
        <authorList>
            <person name="Zhang G."/>
            <person name="Wei Q."/>
            <person name="Cai L."/>
        </authorList>
    </citation>
    <scope>NUCLEOTIDE SEQUENCE</scope>
    <source>
        <strain evidence="2">PM5-8</strain>
    </source>
</reference>
<gene>
    <name evidence="2" type="ORF">OQ273_13530</name>
</gene>
<dbReference type="RefSeq" id="WP_267991027.1">
    <property type="nucleotide sequence ID" value="NZ_JAPJZI010000001.1"/>
</dbReference>
<protein>
    <submittedName>
        <fullName evidence="2">Uncharacterized protein</fullName>
    </submittedName>
</protein>
<evidence type="ECO:0000313" key="3">
    <source>
        <dbReference type="Proteomes" id="UP001151234"/>
    </source>
</evidence>
<keyword evidence="1" id="KW-0812">Transmembrane</keyword>
<feature type="transmembrane region" description="Helical" evidence="1">
    <location>
        <begin position="138"/>
        <end position="156"/>
    </location>
</feature>
<proteinExistence type="predicted"/>
<evidence type="ECO:0000256" key="1">
    <source>
        <dbReference type="SAM" id="Phobius"/>
    </source>
</evidence>
<sequence length="170" mass="19211">MMVNTTSGRSGRPFRDRNWPGVLIAAAIVSLFSHWFWHYSHLKAQFSGETAQASATIKEISSRGCRVLDRCNGAQARVFEARIQYQTTHGEAVTALMKFGSRFWSEGDTIDIVYPVANPDVVTFDLDSTLRYWTFRQIEALVILFIGIGIGLHQWFSPNSSDSRIAFRSD</sequence>
<evidence type="ECO:0000313" key="2">
    <source>
        <dbReference type="EMBL" id="MDA5399600.1"/>
    </source>
</evidence>
<organism evidence="2 3">
    <name type="scientific">Hoeflea prorocentri</name>
    <dbReference type="NCBI Taxonomy" id="1922333"/>
    <lineage>
        <taxon>Bacteria</taxon>
        <taxon>Pseudomonadati</taxon>
        <taxon>Pseudomonadota</taxon>
        <taxon>Alphaproteobacteria</taxon>
        <taxon>Hyphomicrobiales</taxon>
        <taxon>Rhizobiaceae</taxon>
        <taxon>Hoeflea</taxon>
    </lineage>
</organism>
<comment type="caution">
    <text evidence="2">The sequence shown here is derived from an EMBL/GenBank/DDBJ whole genome shotgun (WGS) entry which is preliminary data.</text>
</comment>
<dbReference type="EMBL" id="JAPJZI010000001">
    <property type="protein sequence ID" value="MDA5399600.1"/>
    <property type="molecule type" value="Genomic_DNA"/>
</dbReference>
<keyword evidence="3" id="KW-1185">Reference proteome</keyword>